<feature type="compositionally biased region" description="Polar residues" evidence="1">
    <location>
        <begin position="1"/>
        <end position="12"/>
    </location>
</feature>
<dbReference type="EMBL" id="JARJCM010000025">
    <property type="protein sequence ID" value="KAJ7039718.1"/>
    <property type="molecule type" value="Genomic_DNA"/>
</dbReference>
<organism evidence="2 3">
    <name type="scientific">Mycena alexandri</name>
    <dbReference type="NCBI Taxonomy" id="1745969"/>
    <lineage>
        <taxon>Eukaryota</taxon>
        <taxon>Fungi</taxon>
        <taxon>Dikarya</taxon>
        <taxon>Basidiomycota</taxon>
        <taxon>Agaricomycotina</taxon>
        <taxon>Agaricomycetes</taxon>
        <taxon>Agaricomycetidae</taxon>
        <taxon>Agaricales</taxon>
        <taxon>Marasmiineae</taxon>
        <taxon>Mycenaceae</taxon>
        <taxon>Mycena</taxon>
    </lineage>
</organism>
<accession>A0AAD6T5B0</accession>
<reference evidence="2" key="1">
    <citation type="submission" date="2023-03" db="EMBL/GenBank/DDBJ databases">
        <title>Massive genome expansion in bonnet fungi (Mycena s.s.) driven by repeated elements and novel gene families across ecological guilds.</title>
        <authorList>
            <consortium name="Lawrence Berkeley National Laboratory"/>
            <person name="Harder C.B."/>
            <person name="Miyauchi S."/>
            <person name="Viragh M."/>
            <person name="Kuo A."/>
            <person name="Thoen E."/>
            <person name="Andreopoulos B."/>
            <person name="Lu D."/>
            <person name="Skrede I."/>
            <person name="Drula E."/>
            <person name="Henrissat B."/>
            <person name="Morin E."/>
            <person name="Kohler A."/>
            <person name="Barry K."/>
            <person name="LaButti K."/>
            <person name="Morin E."/>
            <person name="Salamov A."/>
            <person name="Lipzen A."/>
            <person name="Mereny Z."/>
            <person name="Hegedus B."/>
            <person name="Baldrian P."/>
            <person name="Stursova M."/>
            <person name="Weitz H."/>
            <person name="Taylor A."/>
            <person name="Grigoriev I.V."/>
            <person name="Nagy L.G."/>
            <person name="Martin F."/>
            <person name="Kauserud H."/>
        </authorList>
    </citation>
    <scope>NUCLEOTIDE SEQUENCE</scope>
    <source>
        <strain evidence="2">CBHHK200</strain>
    </source>
</reference>
<evidence type="ECO:0000256" key="1">
    <source>
        <dbReference type="SAM" id="MobiDB-lite"/>
    </source>
</evidence>
<dbReference type="AlphaFoldDB" id="A0AAD6T5B0"/>
<keyword evidence="3" id="KW-1185">Reference proteome</keyword>
<evidence type="ECO:0000313" key="3">
    <source>
        <dbReference type="Proteomes" id="UP001218188"/>
    </source>
</evidence>
<evidence type="ECO:0000313" key="2">
    <source>
        <dbReference type="EMBL" id="KAJ7039718.1"/>
    </source>
</evidence>
<gene>
    <name evidence="2" type="ORF">C8F04DRAFT_1254546</name>
</gene>
<feature type="region of interest" description="Disordered" evidence="1">
    <location>
        <begin position="1"/>
        <end position="20"/>
    </location>
</feature>
<proteinExistence type="predicted"/>
<comment type="caution">
    <text evidence="2">The sequence shown here is derived from an EMBL/GenBank/DDBJ whole genome shotgun (WGS) entry which is preliminary data.</text>
</comment>
<name>A0AAD6T5B0_9AGAR</name>
<sequence length="147" mass="16311">MPNHRQFLSTSPKPLHPARSPCTLAAGPTTRKTLATPGVDSVLDGGILQPHIHDIGIVLRHGRRTSHFRVYFKRHTYLPANGNFHNIKGDVLVMRVASQNPSSVVNLRSGDHRLADFIASKVAVKIADFQSPQRVRLPGELKLSRSW</sequence>
<dbReference type="Proteomes" id="UP001218188">
    <property type="component" value="Unassembled WGS sequence"/>
</dbReference>
<protein>
    <submittedName>
        <fullName evidence="2">Uncharacterized protein</fullName>
    </submittedName>
</protein>